<dbReference type="Proteomes" id="UP001178461">
    <property type="component" value="Chromosome 11"/>
</dbReference>
<proteinExistence type="predicted"/>
<reference evidence="1" key="1">
    <citation type="submission" date="2022-12" db="EMBL/GenBank/DDBJ databases">
        <authorList>
            <person name="Alioto T."/>
            <person name="Alioto T."/>
            <person name="Gomez Garrido J."/>
        </authorList>
    </citation>
    <scope>NUCLEOTIDE SEQUENCE</scope>
</reference>
<gene>
    <name evidence="1" type="ORF">PODLI_1B017152</name>
</gene>
<protein>
    <submittedName>
        <fullName evidence="1">Uncharacterized protein</fullName>
    </submittedName>
</protein>
<evidence type="ECO:0000313" key="2">
    <source>
        <dbReference type="Proteomes" id="UP001178461"/>
    </source>
</evidence>
<name>A0AA35KZU1_9SAUR</name>
<dbReference type="EMBL" id="OX395136">
    <property type="protein sequence ID" value="CAI5787295.1"/>
    <property type="molecule type" value="Genomic_DNA"/>
</dbReference>
<dbReference type="AlphaFoldDB" id="A0AA35KZU1"/>
<evidence type="ECO:0000313" key="1">
    <source>
        <dbReference type="EMBL" id="CAI5787295.1"/>
    </source>
</evidence>
<organism evidence="1 2">
    <name type="scientific">Podarcis lilfordi</name>
    <name type="common">Lilford's wall lizard</name>
    <dbReference type="NCBI Taxonomy" id="74358"/>
    <lineage>
        <taxon>Eukaryota</taxon>
        <taxon>Metazoa</taxon>
        <taxon>Chordata</taxon>
        <taxon>Craniata</taxon>
        <taxon>Vertebrata</taxon>
        <taxon>Euteleostomi</taxon>
        <taxon>Lepidosauria</taxon>
        <taxon>Squamata</taxon>
        <taxon>Bifurcata</taxon>
        <taxon>Unidentata</taxon>
        <taxon>Episquamata</taxon>
        <taxon>Laterata</taxon>
        <taxon>Lacertibaenia</taxon>
        <taxon>Lacertidae</taxon>
        <taxon>Podarcis</taxon>
    </lineage>
</organism>
<accession>A0AA35KZU1</accession>
<keyword evidence="2" id="KW-1185">Reference proteome</keyword>
<sequence>MVTQSRMGDPSAVKSIAFELGSLLSLVLQSESDERAGLTQQLLVSNRSGLFRSKAVMFCTTFVVSRQDVLKSQSIAASVSGIPQFHDHAKRIAKLCYFQTFIPQSPQYGGKQLWLSSRNMSHRGKVKDLFSTRHFCSDGCLLRLLFFKEKKL</sequence>